<feature type="domain" description="T-SNARE coiled-coil homology" evidence="7">
    <location>
        <begin position="669"/>
        <end position="731"/>
    </location>
</feature>
<dbReference type="InterPro" id="IPR004089">
    <property type="entry name" value="MCPsignal_dom"/>
</dbReference>
<dbReference type="Pfam" id="PF00672">
    <property type="entry name" value="HAMP"/>
    <property type="match status" value="1"/>
</dbReference>
<evidence type="ECO:0000256" key="2">
    <source>
        <dbReference type="ARBA" id="ARBA00022519"/>
    </source>
</evidence>
<evidence type="ECO:0000256" key="3">
    <source>
        <dbReference type="ARBA" id="ARBA00023224"/>
    </source>
</evidence>
<dbReference type="PROSITE" id="PS50111">
    <property type="entry name" value="CHEMOTAXIS_TRANSDUC_2"/>
    <property type="match status" value="1"/>
</dbReference>
<evidence type="ECO:0000313" key="10">
    <source>
        <dbReference type="Proteomes" id="UP000188879"/>
    </source>
</evidence>
<keyword evidence="2" id="KW-1003">Cell membrane</keyword>
<reference evidence="9 10" key="1">
    <citation type="submission" date="2016-10" db="EMBL/GenBank/DDBJ databases">
        <title>Draft Genome sequence of Roseomonas sp. strain M3.</title>
        <authorList>
            <person name="Subhash Y."/>
            <person name="Lee S."/>
        </authorList>
    </citation>
    <scope>NUCLEOTIDE SEQUENCE [LARGE SCALE GENOMIC DNA]</scope>
    <source>
        <strain evidence="9 10">M3</strain>
    </source>
</reference>
<dbReference type="Pfam" id="PF13188">
    <property type="entry name" value="PAS_8"/>
    <property type="match status" value="1"/>
</dbReference>
<gene>
    <name evidence="9" type="ORF">BKE38_01730</name>
</gene>
<keyword evidence="2" id="KW-0472">Membrane</keyword>
<feature type="domain" description="HAMP" evidence="8">
    <location>
        <begin position="329"/>
        <end position="382"/>
    </location>
</feature>
<comment type="caution">
    <text evidence="9">The sequence shown here is derived from an EMBL/GenBank/DDBJ whole genome shotgun (WGS) entry which is preliminary data.</text>
</comment>
<dbReference type="Gene3D" id="3.30.450.20">
    <property type="entry name" value="PAS domain"/>
    <property type="match status" value="1"/>
</dbReference>
<evidence type="ECO:0000313" key="9">
    <source>
        <dbReference type="EMBL" id="ONG58852.1"/>
    </source>
</evidence>
<protein>
    <submittedName>
        <fullName evidence="9">Chemotaxis protein</fullName>
    </submittedName>
</protein>
<dbReference type="RefSeq" id="WP_076955655.1">
    <property type="nucleotide sequence ID" value="NZ_MLCO01000011.1"/>
</dbReference>
<name>A0A1V2H848_9PROT</name>
<dbReference type="PANTHER" id="PTHR32089:SF112">
    <property type="entry name" value="LYSOZYME-LIKE PROTEIN-RELATED"/>
    <property type="match status" value="1"/>
</dbReference>
<dbReference type="GO" id="GO:0005886">
    <property type="term" value="C:plasma membrane"/>
    <property type="evidence" value="ECO:0007669"/>
    <property type="project" value="UniProtKB-SubCell"/>
</dbReference>
<evidence type="ECO:0000259" key="7">
    <source>
        <dbReference type="PROSITE" id="PS50192"/>
    </source>
</evidence>
<evidence type="ECO:0000256" key="1">
    <source>
        <dbReference type="ARBA" id="ARBA00004429"/>
    </source>
</evidence>
<dbReference type="InterPro" id="IPR003660">
    <property type="entry name" value="HAMP_dom"/>
</dbReference>
<comment type="similarity">
    <text evidence="4">Belongs to the methyl-accepting chemotaxis (MCP) protein family.</text>
</comment>
<keyword evidence="3 5" id="KW-0807">Transducer</keyword>
<sequence>MRVFLNMRVGLKLALSAALTFALLAVLVIRTNSSLTDVLAENHVLRDAAEADGALGDAVTEGVRAALFSSVAVNAQTLDAVAAAQRGVQERLDGLRARVEQGAAKAQPREREMAMQVLPLIDEYGRALREVTDLRTKLIERRDQVLFPAMNEYDQRFESVAASMEFELTEASRVDEMRQRLMAYHGAVNDLRASVQRFIGTEDQEQARRLRRAIAQQRVHFRGVSSGPLTDSLRNEVNRMGAASAAIATASDEMVTGLGALGELREGRVDPARSKLEAGLAGVSEAMAEDSTQRQLASEASLGRVKQDTLIAGGLIALVLILAGLATNSAISAPLRRLAVVLKKIADGDAAVTVPDRNRRDEIGNIAGAVEALRGTVGEAFAQRQMLEQMPTGVVMSDPKQDFRITYVNARMREILTDHIPEALPCAPDQVTSQSIDIFARDPEKQRALLADAANLPHRERLHLGREVIDLNVSAIRDSSGAYVGPMLVWTLVTEQARLADTFEGQVGGVVENVVSRATEMQAAAQQLTGNAKLSGQEASLVAEAAGRANADVQAVAAAAEEMAASIVEITRRVSEAAQVTDRAVHEARATDTTMRSLAESANRIGDVVKLIGDIAGQTNLLALNATIEAARAGEAGKGFAVVASEVKNLAGQTARATEEISSQIAEMQAVTSRAVEAIRGIGSTVERTNEISTAIAAAVEQQGAATQEIARSASQVAEATGTVSQRIGRVREAAQETGSAANGMLEATEGLAGQANDLRHRASEFLVAIRA</sequence>
<keyword evidence="2" id="KW-0997">Cell inner membrane</keyword>
<accession>A0A1V2H848</accession>
<dbReference type="SMART" id="SM00304">
    <property type="entry name" value="HAMP"/>
    <property type="match status" value="2"/>
</dbReference>
<dbReference type="SUPFAM" id="SSF58104">
    <property type="entry name" value="Methyl-accepting chemotaxis protein (MCP) signaling domain"/>
    <property type="match status" value="1"/>
</dbReference>
<dbReference type="InterPro" id="IPR000727">
    <property type="entry name" value="T_SNARE_dom"/>
</dbReference>
<evidence type="ECO:0000259" key="8">
    <source>
        <dbReference type="PROSITE" id="PS50885"/>
    </source>
</evidence>
<dbReference type="PROSITE" id="PS50885">
    <property type="entry name" value="HAMP"/>
    <property type="match status" value="1"/>
</dbReference>
<evidence type="ECO:0000256" key="4">
    <source>
        <dbReference type="ARBA" id="ARBA00029447"/>
    </source>
</evidence>
<dbReference type="GO" id="GO:0007165">
    <property type="term" value="P:signal transduction"/>
    <property type="evidence" value="ECO:0007669"/>
    <property type="project" value="UniProtKB-KW"/>
</dbReference>
<dbReference type="Gene3D" id="6.10.340.10">
    <property type="match status" value="1"/>
</dbReference>
<dbReference type="SUPFAM" id="SSF55785">
    <property type="entry name" value="PYP-like sensor domain (PAS domain)"/>
    <property type="match status" value="1"/>
</dbReference>
<dbReference type="Pfam" id="PF00015">
    <property type="entry name" value="MCPsignal"/>
    <property type="match status" value="1"/>
</dbReference>
<evidence type="ECO:0000256" key="5">
    <source>
        <dbReference type="PROSITE-ProRule" id="PRU00284"/>
    </source>
</evidence>
<comment type="subcellular location">
    <subcellularLocation>
        <location evidence="1">Cell inner membrane</location>
        <topology evidence="1">Multi-pass membrane protein</topology>
    </subcellularLocation>
</comment>
<keyword evidence="10" id="KW-1185">Reference proteome</keyword>
<dbReference type="PANTHER" id="PTHR32089">
    <property type="entry name" value="METHYL-ACCEPTING CHEMOTAXIS PROTEIN MCPB"/>
    <property type="match status" value="1"/>
</dbReference>
<dbReference type="InterPro" id="IPR000014">
    <property type="entry name" value="PAS"/>
</dbReference>
<dbReference type="PROSITE" id="PS50192">
    <property type="entry name" value="T_SNARE"/>
    <property type="match status" value="1"/>
</dbReference>
<dbReference type="OrthoDB" id="9797364at2"/>
<dbReference type="Gene3D" id="1.10.287.950">
    <property type="entry name" value="Methyl-accepting chemotaxis protein"/>
    <property type="match status" value="1"/>
</dbReference>
<dbReference type="InterPro" id="IPR035965">
    <property type="entry name" value="PAS-like_dom_sf"/>
</dbReference>
<organism evidence="9 10">
    <name type="scientific">Teichococcus deserti</name>
    <dbReference type="NCBI Taxonomy" id="1817963"/>
    <lineage>
        <taxon>Bacteria</taxon>
        <taxon>Pseudomonadati</taxon>
        <taxon>Pseudomonadota</taxon>
        <taxon>Alphaproteobacteria</taxon>
        <taxon>Acetobacterales</taxon>
        <taxon>Roseomonadaceae</taxon>
        <taxon>Roseomonas</taxon>
    </lineage>
</organism>
<dbReference type="SMART" id="SM00283">
    <property type="entry name" value="MA"/>
    <property type="match status" value="1"/>
</dbReference>
<feature type="domain" description="Methyl-accepting transducer" evidence="6">
    <location>
        <begin position="510"/>
        <end position="753"/>
    </location>
</feature>
<dbReference type="CDD" id="cd06225">
    <property type="entry name" value="HAMP"/>
    <property type="match status" value="1"/>
</dbReference>
<dbReference type="EMBL" id="MLCO01000011">
    <property type="protein sequence ID" value="ONG58852.1"/>
    <property type="molecule type" value="Genomic_DNA"/>
</dbReference>
<dbReference type="Proteomes" id="UP000188879">
    <property type="component" value="Unassembled WGS sequence"/>
</dbReference>
<evidence type="ECO:0000259" key="6">
    <source>
        <dbReference type="PROSITE" id="PS50111"/>
    </source>
</evidence>
<proteinExistence type="inferred from homology"/>
<dbReference type="AlphaFoldDB" id="A0A1V2H848"/>